<dbReference type="RefSeq" id="WP_341701223.1">
    <property type="nucleotide sequence ID" value="NZ_JBBYHU010000030.1"/>
</dbReference>
<dbReference type="PROSITE" id="PS50164">
    <property type="entry name" value="GIY_YIG"/>
    <property type="match status" value="1"/>
</dbReference>
<comment type="caution">
    <text evidence="3">The sequence shown here is derived from an EMBL/GenBank/DDBJ whole genome shotgun (WGS) entry which is preliminary data.</text>
</comment>
<dbReference type="CDD" id="cd10449">
    <property type="entry name" value="GIY-YIG_SLX1_like"/>
    <property type="match status" value="1"/>
</dbReference>
<dbReference type="PANTHER" id="PTHR34477">
    <property type="entry name" value="UPF0213 PROTEIN YHBQ"/>
    <property type="match status" value="1"/>
</dbReference>
<dbReference type="Proteomes" id="UP001398556">
    <property type="component" value="Unassembled WGS sequence"/>
</dbReference>
<evidence type="ECO:0000256" key="1">
    <source>
        <dbReference type="ARBA" id="ARBA00007435"/>
    </source>
</evidence>
<organism evidence="3 4">
    <name type="scientific">Flavobacterium flavipallidum</name>
    <dbReference type="NCBI Taxonomy" id="3139140"/>
    <lineage>
        <taxon>Bacteria</taxon>
        <taxon>Pseudomonadati</taxon>
        <taxon>Bacteroidota</taxon>
        <taxon>Flavobacteriia</taxon>
        <taxon>Flavobacteriales</taxon>
        <taxon>Flavobacteriaceae</taxon>
        <taxon>Flavobacterium</taxon>
    </lineage>
</organism>
<proteinExistence type="inferred from homology"/>
<name>A0ABU9HQX3_9FLAO</name>
<dbReference type="Pfam" id="PF01541">
    <property type="entry name" value="GIY-YIG"/>
    <property type="match status" value="1"/>
</dbReference>
<feature type="domain" description="GIY-YIG" evidence="2">
    <location>
        <begin position="10"/>
        <end position="87"/>
    </location>
</feature>
<comment type="similarity">
    <text evidence="1">Belongs to the UPF0213 family.</text>
</comment>
<dbReference type="InterPro" id="IPR035901">
    <property type="entry name" value="GIY-YIG_endonuc_sf"/>
</dbReference>
<reference evidence="3 4" key="1">
    <citation type="submission" date="2024-04" db="EMBL/GenBank/DDBJ databases">
        <title>Flavobacterium sp. DGU99 16S ribosomal RNA gene Genome sequencing and assembly.</title>
        <authorList>
            <person name="Park S."/>
        </authorList>
    </citation>
    <scope>NUCLEOTIDE SEQUENCE [LARGE SCALE GENOMIC DNA]</scope>
    <source>
        <strain evidence="3 4">DGU99</strain>
    </source>
</reference>
<dbReference type="Gene3D" id="3.40.1440.10">
    <property type="entry name" value="GIY-YIG endonuclease"/>
    <property type="match status" value="1"/>
</dbReference>
<evidence type="ECO:0000313" key="3">
    <source>
        <dbReference type="EMBL" id="MEL1242017.1"/>
    </source>
</evidence>
<gene>
    <name evidence="3" type="ORF">AAEO59_13230</name>
</gene>
<dbReference type="InterPro" id="IPR000305">
    <property type="entry name" value="GIY-YIG_endonuc"/>
</dbReference>
<dbReference type="PANTHER" id="PTHR34477:SF5">
    <property type="entry name" value="BSL5627 PROTEIN"/>
    <property type="match status" value="1"/>
</dbReference>
<accession>A0ABU9HQX3</accession>
<evidence type="ECO:0000259" key="2">
    <source>
        <dbReference type="PROSITE" id="PS50164"/>
    </source>
</evidence>
<sequence length="91" mass="11047">MDFKEVFFISKNYVYILYSKSIDKHYVGYSSMSLEERLRRHLTSHKGFTGRTKDWEIVYFEPYDDKGKAILREQEIKKWKSKTKILELISK</sequence>
<dbReference type="SUPFAM" id="SSF82771">
    <property type="entry name" value="GIY-YIG endonuclease"/>
    <property type="match status" value="1"/>
</dbReference>
<dbReference type="InterPro" id="IPR050190">
    <property type="entry name" value="UPF0213_domain"/>
</dbReference>
<keyword evidence="4" id="KW-1185">Reference proteome</keyword>
<dbReference type="EMBL" id="JBBYHU010000030">
    <property type="protein sequence ID" value="MEL1242017.1"/>
    <property type="molecule type" value="Genomic_DNA"/>
</dbReference>
<protein>
    <submittedName>
        <fullName evidence="3">GIY-YIG nuclease family protein</fullName>
    </submittedName>
</protein>
<evidence type="ECO:0000313" key="4">
    <source>
        <dbReference type="Proteomes" id="UP001398556"/>
    </source>
</evidence>